<evidence type="ECO:0000256" key="4">
    <source>
        <dbReference type="ARBA" id="ARBA00029454"/>
    </source>
</evidence>
<dbReference type="Pfam" id="PF00501">
    <property type="entry name" value="AMP-binding"/>
    <property type="match status" value="1"/>
</dbReference>
<dbReference type="SUPFAM" id="SSF47336">
    <property type="entry name" value="ACP-like"/>
    <property type="match status" value="2"/>
</dbReference>
<dbReference type="CDD" id="cd19545">
    <property type="entry name" value="FUM14_C_NRPS-like"/>
    <property type="match status" value="1"/>
</dbReference>
<sequence>MGSIDITDGQIQNQSIFEEVDEPSLYQTHANGFRSFKVSGLASDPNSTPTGIKDEVLLLSWLITLLRTREDCQFSFDWAYKYGEDVVKGEAVSIRLWENEVVTGLQTKIGQATSIIFRHITTAAVQGSTYLVRPVSLLLSTASLSETPDEVNGEHVLHLETRFQNGRLEIRSVWSSERIPPFTVNRYLETLVDTIKICNSSPDLSIADCLRPISYDLNQIWGWNHLLPPTYDFCMHDVVSQRARRCPGKVAISSWDGILTYGQLDYYSSVLACSLRESGVELHEKLPICFEKSRWAVVTVLAVMKAGATIVLMDPTLPLARLQNMAEQVGGKTIVTSWKQHCLSKSILPNGNLVVVGTDTFARVPNWKVPTMLPVVPPSALMYIVFTSGSTGTPKGVQISHQTYTSSAIPRASAVGYKESSRVLDFASYAFDVSIDSILLTLANGGCLCIPSDEDRLNDINGVMRKMQVNYAGITPSVARILDLDVIASLSGLGLGGEAASARDIALWGQHTRIIIGYGPCECTIGCTVNSSAATGKPYVSIGPGNGAKIWIVNPDDHESLMPVGAVGELLVEGPIVGQGYLRDPEKTAAAFIRDPVWLTKGHKGYPGRAGRLYKTGDLGKYDPDGFGEIVFVGRKDTQVKLRGQRVELGEIESHLQAILPQETNVIAEVIVPQGSGGQPTLVAFVAPQASKGHDHTELSSVQLPGELHGKISAVNVKLATVLPRYMVPTAYIPVNYIPTLISGKTDRKRLRQFGATVDLRQLDQGATSKGNGRQLSDMEQRLRRAWSLILKIQPHDIRPDDNFFALGGDSLAAMRLVSVAREEGLDLSVTDTFSNPTLSEMTGIVRVCDLESQTKRLPFSMLSKPVESACIEASHACMTETTNIEDMYPCTPTQESLFTFSIKSDTAYIAQRVACIPSHISLDSWKKAWETVVTASPILRTRLAQLQDDSGLWQVVVKENVRWSHSTDLPQYLDHDRGDKMDLGQSLARYAIIEIPDANKRYMVWTVHHALYDGWSEPLVLEMVVKALQDQRIEIQTHMGDFVKYFRNANEVNTQEFWRRELQGAVGPQFPRVPSRDFLPSPDTILERQIPLETSAGLPFTSATLLRGAWALVASQHSGSDDVIFGETLTGRDIPLPGVERIVGPLIATVPVRVRIDRKISVASYLQIVQQTILARTPYQHIGMQNIRKVSQDAQYACEAPTGLVIQPETGHVGSQLGFDSGDPVREAIHFNPYSLMLACGIKKDGLRVCASFDSSLIDIAHMERILAQLETVCSQFTKDPSRSINEISCLSETELNQIWAWNRAPPLSFDESSRWLRADASVKQGSVYPRATIPWVCDPRNPSSLSPIDCKGELWLEGAYFSDEAVESPAWLQAGSSAWAGRTGRVQPTGDIVTLQEDGSLIFIGRKEDVAPDDGHSVDIAGLESHFTKYLSPSIRAAAAVFKSSSDSTALDSARNLVIFVEQQLSNDGSVAIMSADYDMTSDATDSEPFKTVICASIPIGIPVALKRLDKFIRNSLESHLVPYAYVVIDKMPATMEQIDHGLLNHLASRIPQDIFDQLREGFNGAWEINPSLANMTVSENILQRSWAKILGLSAEKIDVDDNFFRLGGDSVLAMKLVSYLREEGHVLTVADIFRHMRLGDAARMLKVNQVSQEGTSQSYKSFSMLGSMDIGGFLSNVVRPKLANPRWSIRDLYPVTDSQALDIRATIDAPRTSIQYTMMYFDGYIDRMRLFQACYDLVKSHDILRTVFIEHESTLYQVVLEDMEVSVTSQRTDQDLEKFVTELCTTKIESEFRLGSSFLQIFSVEGKDDQGCLIIGLSHALYDGQSLPRLLQDLETLYMGEKIVNFEPFSSYMKRTRDERVQAKAVSYWSKLLNGSSLSALDRTSAQPGHKAVFKSNAVEIAQPPADITMANLLTAAWALVLARRLQKPDVTFGGITSGRNIDMLNVENVMGPCYQSTPIRVPFQSQWKAMELLQFVQKQVVESSAHDFLGFEGISRDCTQWSSDARFFDSIVHHQHFEDFDAMPFAGGSCRVDILNPHGDAAYPLKAVSFFQGGQMHVGIVGGETDVEFVDSVLDELTVTIQELACAREEYVLLDGEMF</sequence>
<dbReference type="SMART" id="SM00823">
    <property type="entry name" value="PKS_PP"/>
    <property type="match status" value="2"/>
</dbReference>
<dbReference type="InterPro" id="IPR020806">
    <property type="entry name" value="PKS_PP-bd"/>
</dbReference>
<name>A0A6A5WC44_9PLEO</name>
<dbReference type="PROSITE" id="PS50075">
    <property type="entry name" value="CARRIER"/>
    <property type="match status" value="2"/>
</dbReference>
<dbReference type="PROSITE" id="PS00455">
    <property type="entry name" value="AMP_BINDING"/>
    <property type="match status" value="1"/>
</dbReference>
<dbReference type="InterPro" id="IPR045851">
    <property type="entry name" value="AMP-bd_C_sf"/>
</dbReference>
<evidence type="ECO:0000313" key="7">
    <source>
        <dbReference type="Proteomes" id="UP000799779"/>
    </source>
</evidence>
<evidence type="ECO:0000256" key="1">
    <source>
        <dbReference type="ARBA" id="ARBA00022450"/>
    </source>
</evidence>
<dbReference type="InterPro" id="IPR009081">
    <property type="entry name" value="PP-bd_ACP"/>
</dbReference>
<dbReference type="InterPro" id="IPR020845">
    <property type="entry name" value="AMP-binding_CS"/>
</dbReference>
<dbReference type="PANTHER" id="PTHR45527">
    <property type="entry name" value="NONRIBOSOMAL PEPTIDE SYNTHETASE"/>
    <property type="match status" value="1"/>
</dbReference>
<dbReference type="PANTHER" id="PTHR45527:SF3">
    <property type="entry name" value="SIDEROPHORE SYNTHETASE (EUROFUNG)"/>
    <property type="match status" value="1"/>
</dbReference>
<dbReference type="GO" id="GO:0016874">
    <property type="term" value="F:ligase activity"/>
    <property type="evidence" value="ECO:0007669"/>
    <property type="project" value="UniProtKB-KW"/>
</dbReference>
<keyword evidence="1" id="KW-0596">Phosphopantetheine</keyword>
<keyword evidence="3" id="KW-0436">Ligase</keyword>
<evidence type="ECO:0000256" key="2">
    <source>
        <dbReference type="ARBA" id="ARBA00022553"/>
    </source>
</evidence>
<evidence type="ECO:0000313" key="6">
    <source>
        <dbReference type="EMBL" id="KAF1997711.1"/>
    </source>
</evidence>
<dbReference type="InterPro" id="IPR056896">
    <property type="entry name" value="SIDD_N"/>
</dbReference>
<dbReference type="InterPro" id="IPR042099">
    <property type="entry name" value="ANL_N_sf"/>
</dbReference>
<dbReference type="FunFam" id="3.30.300.30:FF:000015">
    <property type="entry name" value="Nonribosomal peptide synthase SidD"/>
    <property type="match status" value="1"/>
</dbReference>
<dbReference type="GO" id="GO:0043041">
    <property type="term" value="P:amino acid activation for nonribosomal peptide biosynthetic process"/>
    <property type="evidence" value="ECO:0007669"/>
    <property type="project" value="TreeGrafter"/>
</dbReference>
<dbReference type="Pfam" id="PF24895">
    <property type="entry name" value="SIDD_N"/>
    <property type="match status" value="1"/>
</dbReference>
<dbReference type="CDD" id="cd19542">
    <property type="entry name" value="CT_NRPS-like"/>
    <property type="match status" value="1"/>
</dbReference>
<dbReference type="GO" id="GO:0031177">
    <property type="term" value="F:phosphopantetheine binding"/>
    <property type="evidence" value="ECO:0007669"/>
    <property type="project" value="InterPro"/>
</dbReference>
<evidence type="ECO:0000256" key="3">
    <source>
        <dbReference type="ARBA" id="ARBA00022598"/>
    </source>
</evidence>
<dbReference type="InterPro" id="IPR036736">
    <property type="entry name" value="ACP-like_sf"/>
</dbReference>
<gene>
    <name evidence="6" type="ORF">P154DRAFT_622256</name>
</gene>
<dbReference type="OrthoDB" id="416786at2759"/>
<dbReference type="EMBL" id="ML977610">
    <property type="protein sequence ID" value="KAF1997711.1"/>
    <property type="molecule type" value="Genomic_DNA"/>
</dbReference>
<dbReference type="GO" id="GO:0044550">
    <property type="term" value="P:secondary metabolite biosynthetic process"/>
    <property type="evidence" value="ECO:0007669"/>
    <property type="project" value="TreeGrafter"/>
</dbReference>
<dbReference type="SUPFAM" id="SSF52777">
    <property type="entry name" value="CoA-dependent acyltransferases"/>
    <property type="match status" value="4"/>
</dbReference>
<dbReference type="Gene3D" id="3.30.300.30">
    <property type="match status" value="1"/>
</dbReference>
<dbReference type="GO" id="GO:0005737">
    <property type="term" value="C:cytoplasm"/>
    <property type="evidence" value="ECO:0007669"/>
    <property type="project" value="TreeGrafter"/>
</dbReference>
<dbReference type="NCBIfam" id="TIGR01733">
    <property type="entry name" value="AA-adenyl-dom"/>
    <property type="match status" value="1"/>
</dbReference>
<dbReference type="Pfam" id="PF00668">
    <property type="entry name" value="Condensation"/>
    <property type="match status" value="2"/>
</dbReference>
<dbReference type="SUPFAM" id="SSF56801">
    <property type="entry name" value="Acetyl-CoA synthetase-like"/>
    <property type="match status" value="2"/>
</dbReference>
<dbReference type="InterPro" id="IPR001242">
    <property type="entry name" value="Condensation_dom"/>
</dbReference>
<dbReference type="Proteomes" id="UP000799779">
    <property type="component" value="Unassembled WGS sequence"/>
</dbReference>
<organism evidence="6 7">
    <name type="scientific">Amniculicola lignicola CBS 123094</name>
    <dbReference type="NCBI Taxonomy" id="1392246"/>
    <lineage>
        <taxon>Eukaryota</taxon>
        <taxon>Fungi</taxon>
        <taxon>Dikarya</taxon>
        <taxon>Ascomycota</taxon>
        <taxon>Pezizomycotina</taxon>
        <taxon>Dothideomycetes</taxon>
        <taxon>Pleosporomycetidae</taxon>
        <taxon>Pleosporales</taxon>
        <taxon>Amniculicolaceae</taxon>
        <taxon>Amniculicola</taxon>
    </lineage>
</organism>
<keyword evidence="2" id="KW-0597">Phosphoprotein</keyword>
<dbReference type="FunFam" id="1.10.1200.10:FF:000005">
    <property type="entry name" value="Nonribosomal peptide synthetase 1"/>
    <property type="match status" value="2"/>
</dbReference>
<dbReference type="InterPro" id="IPR023213">
    <property type="entry name" value="CAT-like_dom_sf"/>
</dbReference>
<dbReference type="InterPro" id="IPR000873">
    <property type="entry name" value="AMP-dep_synth/lig_dom"/>
</dbReference>
<keyword evidence="7" id="KW-1185">Reference proteome</keyword>
<protein>
    <submittedName>
        <fullName evidence="6">Nonribosomal siderophore peptide synthase Sid2</fullName>
    </submittedName>
</protein>
<feature type="domain" description="Carrier" evidence="5">
    <location>
        <begin position="1576"/>
        <end position="1652"/>
    </location>
</feature>
<proteinExistence type="inferred from homology"/>
<dbReference type="Gene3D" id="3.40.50.12780">
    <property type="entry name" value="N-terminal domain of ligase-like"/>
    <property type="match status" value="1"/>
</dbReference>
<dbReference type="Pfam" id="PF00550">
    <property type="entry name" value="PP-binding"/>
    <property type="match status" value="2"/>
</dbReference>
<accession>A0A6A5WC44</accession>
<evidence type="ECO:0000259" key="5">
    <source>
        <dbReference type="PROSITE" id="PS50075"/>
    </source>
</evidence>
<feature type="domain" description="Carrier" evidence="5">
    <location>
        <begin position="777"/>
        <end position="850"/>
    </location>
</feature>
<comment type="similarity">
    <text evidence="4">Belongs to the NRP synthetase family.</text>
</comment>
<dbReference type="FunFam" id="3.30.559.30:FF:000003">
    <property type="entry name" value="Nonribosomal peptide synthase SidD"/>
    <property type="match status" value="1"/>
</dbReference>
<dbReference type="InterPro" id="IPR010071">
    <property type="entry name" value="AA_adenyl_dom"/>
</dbReference>
<dbReference type="CDD" id="cd05918">
    <property type="entry name" value="A_NRPS_SidN3_like"/>
    <property type="match status" value="1"/>
</dbReference>
<dbReference type="Gene3D" id="3.30.559.30">
    <property type="entry name" value="Nonribosomal peptide synthetase, condensation domain"/>
    <property type="match status" value="2"/>
</dbReference>
<dbReference type="FunFam" id="3.40.50.12780:FF:000014">
    <property type="entry name" value="Nonribosomal peptide synthetase 1"/>
    <property type="match status" value="1"/>
</dbReference>
<dbReference type="Gene3D" id="3.30.559.10">
    <property type="entry name" value="Chloramphenicol acetyltransferase-like domain"/>
    <property type="match status" value="2"/>
</dbReference>
<dbReference type="Gene3D" id="1.10.1200.10">
    <property type="entry name" value="ACP-like"/>
    <property type="match status" value="2"/>
</dbReference>
<reference evidence="6" key="1">
    <citation type="journal article" date="2020" name="Stud. Mycol.">
        <title>101 Dothideomycetes genomes: a test case for predicting lifestyles and emergence of pathogens.</title>
        <authorList>
            <person name="Haridas S."/>
            <person name="Albert R."/>
            <person name="Binder M."/>
            <person name="Bloem J."/>
            <person name="Labutti K."/>
            <person name="Salamov A."/>
            <person name="Andreopoulos B."/>
            <person name="Baker S."/>
            <person name="Barry K."/>
            <person name="Bills G."/>
            <person name="Bluhm B."/>
            <person name="Cannon C."/>
            <person name="Castanera R."/>
            <person name="Culley D."/>
            <person name="Daum C."/>
            <person name="Ezra D."/>
            <person name="Gonzalez J."/>
            <person name="Henrissat B."/>
            <person name="Kuo A."/>
            <person name="Liang C."/>
            <person name="Lipzen A."/>
            <person name="Lutzoni F."/>
            <person name="Magnuson J."/>
            <person name="Mondo S."/>
            <person name="Nolan M."/>
            <person name="Ohm R."/>
            <person name="Pangilinan J."/>
            <person name="Park H.-J."/>
            <person name="Ramirez L."/>
            <person name="Alfaro M."/>
            <person name="Sun H."/>
            <person name="Tritt A."/>
            <person name="Yoshinaga Y."/>
            <person name="Zwiers L.-H."/>
            <person name="Turgeon B."/>
            <person name="Goodwin S."/>
            <person name="Spatafora J."/>
            <person name="Crous P."/>
            <person name="Grigoriev I."/>
        </authorList>
    </citation>
    <scope>NUCLEOTIDE SEQUENCE</scope>
    <source>
        <strain evidence="6">CBS 123094</strain>
    </source>
</reference>